<organism evidence="1 2">
    <name type="scientific">Colletotrichum truncatum</name>
    <name type="common">Anthracnose fungus</name>
    <name type="synonym">Colletotrichum capsici</name>
    <dbReference type="NCBI Taxonomy" id="5467"/>
    <lineage>
        <taxon>Eukaryota</taxon>
        <taxon>Fungi</taxon>
        <taxon>Dikarya</taxon>
        <taxon>Ascomycota</taxon>
        <taxon>Pezizomycotina</taxon>
        <taxon>Sordariomycetes</taxon>
        <taxon>Hypocreomycetidae</taxon>
        <taxon>Glomerellales</taxon>
        <taxon>Glomerellaceae</taxon>
        <taxon>Colletotrichum</taxon>
        <taxon>Colletotrichum truncatum species complex</taxon>
    </lineage>
</organism>
<keyword evidence="2" id="KW-1185">Reference proteome</keyword>
<accession>A0ACC3ZG36</accession>
<comment type="caution">
    <text evidence="1">The sequence shown here is derived from an EMBL/GenBank/DDBJ whole genome shotgun (WGS) entry which is preliminary data.</text>
</comment>
<protein>
    <submittedName>
        <fullName evidence="1">Hexose carrier protein</fullName>
    </submittedName>
</protein>
<evidence type="ECO:0000313" key="2">
    <source>
        <dbReference type="Proteomes" id="UP000805649"/>
    </source>
</evidence>
<reference evidence="1 2" key="1">
    <citation type="journal article" date="2020" name="Phytopathology">
        <title>Genome Sequence Resources of Colletotrichum truncatum, C. plurivorum, C. musicola, and C. sojae: Four Species Pathogenic to Soybean (Glycine max).</title>
        <authorList>
            <person name="Rogerio F."/>
            <person name="Boufleur T.R."/>
            <person name="Ciampi-Guillardi M."/>
            <person name="Sukno S.A."/>
            <person name="Thon M.R."/>
            <person name="Massola Junior N.S."/>
            <person name="Baroncelli R."/>
        </authorList>
    </citation>
    <scope>NUCLEOTIDE SEQUENCE [LARGE SCALE GENOMIC DNA]</scope>
    <source>
        <strain evidence="1 2">CMES1059</strain>
    </source>
</reference>
<gene>
    <name evidence="1" type="ORF">CTRU02_200964</name>
</gene>
<evidence type="ECO:0000313" key="1">
    <source>
        <dbReference type="EMBL" id="KAL0943078.1"/>
    </source>
</evidence>
<dbReference type="Proteomes" id="UP000805649">
    <property type="component" value="Unassembled WGS sequence"/>
</dbReference>
<dbReference type="EMBL" id="VUJX02000001">
    <property type="protein sequence ID" value="KAL0943078.1"/>
    <property type="molecule type" value="Genomic_DNA"/>
</dbReference>
<sequence length="482" mass="52721">MGGLVGLDSFKKRFGYPSAGLLGFMVASYDIGCLLGAAAAFMWGDITGRRRAIIYSCIVVMIGAALQTSAFSRSQYIVGRIVAGVGVGCISVTVPIYISECVEATKRGILLVVEITIVITGISLSNFTNLGFVFSRPELNGTEAQWRIPLGLQMVFPPFVFILMPLTVESPRWLAAVGRRDEVAPVLARLHGGGATATSPFIQEAANNIIRKASYEAEVESSWKESFSGGELQNFRRLVVAGTTGFLHQATGINVVIYYAPVIFSQVGLDAEMSYIMSCVGAVCFLVGSILPVFYIERMGRRKTMMLGSWLCALCMGMIACMGAIGHYTPSKAFATGWAGAAFVLLFQFSFGVGWNSMCWLYSSEIGSLRMRNKSSAANCFCHWSTNFLTVMVAPTGFESLGWAFYLIWMAVTLAGIPFLWLCFPETAGRTLEQMDDFFKTYPQWNIRKVAHAHIHSENALADILDTESSKERVFNVEHALA</sequence>
<proteinExistence type="predicted"/>
<name>A0ACC3ZG36_COLTU</name>